<dbReference type="Gene3D" id="3.30.70.930">
    <property type="match status" value="1"/>
</dbReference>
<evidence type="ECO:0000313" key="1">
    <source>
        <dbReference type="EMBL" id="NMP32300.1"/>
    </source>
</evidence>
<dbReference type="InterPro" id="IPR029756">
    <property type="entry name" value="MTH1187/YkoF-like"/>
</dbReference>
<proteinExistence type="predicted"/>
<dbReference type="SUPFAM" id="SSF89957">
    <property type="entry name" value="MTH1187/YkoF-like"/>
    <property type="match status" value="1"/>
</dbReference>
<dbReference type="RefSeq" id="WP_169075645.1">
    <property type="nucleotide sequence ID" value="NZ_JABBXH010000004.1"/>
</dbReference>
<accession>A0A7Y0Q8L7</accession>
<dbReference type="Proteomes" id="UP000568664">
    <property type="component" value="Unassembled WGS sequence"/>
</dbReference>
<gene>
    <name evidence="1" type="ORF">HII17_12070</name>
</gene>
<sequence>MDISIELSLYPLADRNYKEQIWSFIENLKQNKDINVVTNGMSTQVFGEYDVALSAVNKEMKAIHQITGSAVFILKIIAADRKRNY</sequence>
<protein>
    <recommendedName>
        <fullName evidence="3">Thiamin/hydroxymethyl pyrimidine-binding YkoF putative domain-containing protein</fullName>
    </recommendedName>
</protein>
<name>A0A7Y0Q8L7_9GAMM</name>
<organism evidence="1 2">
    <name type="scientific">Thalassotalea algicola</name>
    <dbReference type="NCBI Taxonomy" id="2716224"/>
    <lineage>
        <taxon>Bacteria</taxon>
        <taxon>Pseudomonadati</taxon>
        <taxon>Pseudomonadota</taxon>
        <taxon>Gammaproteobacteria</taxon>
        <taxon>Alteromonadales</taxon>
        <taxon>Colwelliaceae</taxon>
        <taxon>Thalassotalea</taxon>
    </lineage>
</organism>
<dbReference type="AlphaFoldDB" id="A0A7Y0Q8L7"/>
<comment type="caution">
    <text evidence="1">The sequence shown here is derived from an EMBL/GenBank/DDBJ whole genome shotgun (WGS) entry which is preliminary data.</text>
</comment>
<dbReference type="EMBL" id="JABBXH010000004">
    <property type="protein sequence ID" value="NMP32300.1"/>
    <property type="molecule type" value="Genomic_DNA"/>
</dbReference>
<evidence type="ECO:0000313" key="2">
    <source>
        <dbReference type="Proteomes" id="UP000568664"/>
    </source>
</evidence>
<keyword evidence="2" id="KW-1185">Reference proteome</keyword>
<evidence type="ECO:0008006" key="3">
    <source>
        <dbReference type="Google" id="ProtNLM"/>
    </source>
</evidence>
<reference evidence="1 2" key="1">
    <citation type="submission" date="2020-04" db="EMBL/GenBank/DDBJ databases">
        <title>Thalassotalea sp. M1531, isolated from the surface of marine red alga.</title>
        <authorList>
            <person name="Pang L."/>
            <person name="Lu D.-C."/>
        </authorList>
    </citation>
    <scope>NUCLEOTIDE SEQUENCE [LARGE SCALE GENOMIC DNA]</scope>
    <source>
        <strain evidence="1 2">M1531</strain>
    </source>
</reference>